<name>A0A372IT73_9BACT</name>
<dbReference type="EMBL" id="QVQT01000001">
    <property type="protein sequence ID" value="RFU18114.1"/>
    <property type="molecule type" value="Genomic_DNA"/>
</dbReference>
<dbReference type="InterPro" id="IPR000847">
    <property type="entry name" value="LysR_HTH_N"/>
</dbReference>
<dbReference type="Proteomes" id="UP000264702">
    <property type="component" value="Unassembled WGS sequence"/>
</dbReference>
<dbReference type="SUPFAM" id="SSF46785">
    <property type="entry name" value="Winged helix' DNA-binding domain"/>
    <property type="match status" value="1"/>
</dbReference>
<feature type="domain" description="HTH lysR-type" evidence="6">
    <location>
        <begin position="8"/>
        <end position="64"/>
    </location>
</feature>
<dbReference type="CDD" id="cd08414">
    <property type="entry name" value="PBP2_LTTR_aromatics_like"/>
    <property type="match status" value="1"/>
</dbReference>
<dbReference type="GO" id="GO:0032993">
    <property type="term" value="C:protein-DNA complex"/>
    <property type="evidence" value="ECO:0007669"/>
    <property type="project" value="TreeGrafter"/>
</dbReference>
<dbReference type="Gene3D" id="3.40.190.10">
    <property type="entry name" value="Periplasmic binding protein-like II"/>
    <property type="match status" value="2"/>
</dbReference>
<evidence type="ECO:0000256" key="5">
    <source>
        <dbReference type="SAM" id="MobiDB-lite"/>
    </source>
</evidence>
<evidence type="ECO:0000259" key="6">
    <source>
        <dbReference type="PROSITE" id="PS50931"/>
    </source>
</evidence>
<dbReference type="PANTHER" id="PTHR30346">
    <property type="entry name" value="TRANSCRIPTIONAL DUAL REGULATOR HCAR-RELATED"/>
    <property type="match status" value="1"/>
</dbReference>
<gene>
    <name evidence="7" type="ORF">D0Y96_00590</name>
</gene>
<evidence type="ECO:0000256" key="3">
    <source>
        <dbReference type="ARBA" id="ARBA00023125"/>
    </source>
</evidence>
<comment type="similarity">
    <text evidence="1">Belongs to the LysR transcriptional regulatory family.</text>
</comment>
<keyword evidence="4" id="KW-0804">Transcription</keyword>
<dbReference type="SUPFAM" id="SSF53850">
    <property type="entry name" value="Periplasmic binding protein-like II"/>
    <property type="match status" value="1"/>
</dbReference>
<dbReference type="AlphaFoldDB" id="A0A372IT73"/>
<accession>A0A372IT73</accession>
<dbReference type="PRINTS" id="PR00039">
    <property type="entry name" value="HTHLYSR"/>
</dbReference>
<dbReference type="GO" id="GO:0003677">
    <property type="term" value="F:DNA binding"/>
    <property type="evidence" value="ECO:0007669"/>
    <property type="project" value="UniProtKB-KW"/>
</dbReference>
<evidence type="ECO:0000313" key="8">
    <source>
        <dbReference type="Proteomes" id="UP000264702"/>
    </source>
</evidence>
<sequence length="338" mass="37698">MNNIDDHLEFRLLKYFLAVVEAGTFTAAAAKLHVAQSAISTQIGKLEDMLNVQLFDREHGYKLTAEGLMMKVYAESSLKRRTLFIQTLLAIHSASLQPLRLGFSSFVLKGLLHFVSDTYKELLPGCEMLPESGDTVDILERLRAGDLDAALLTLPVAGDDLEVHVLERERLLVCMRNDDPLASYEAVPASALSGKISIFTYQKYHPAAYERLLEMFKEVGITPRPCQPTQNIEHVQWMVKEGHCYSLIRAGRTLQNGLVVRPIVGVDWTVDSGLVLREGHENPALAFFVEELVNPLRHASDTPVKKPVASVAATVQRKSKSGEKTDDQMGLFNIHHRP</sequence>
<evidence type="ECO:0000256" key="2">
    <source>
        <dbReference type="ARBA" id="ARBA00023015"/>
    </source>
</evidence>
<dbReference type="InterPro" id="IPR005119">
    <property type="entry name" value="LysR_subst-bd"/>
</dbReference>
<dbReference type="PROSITE" id="PS50931">
    <property type="entry name" value="HTH_LYSR"/>
    <property type="match status" value="1"/>
</dbReference>
<organism evidence="7 8">
    <name type="scientific">Paracidobacterium acidisoli</name>
    <dbReference type="NCBI Taxonomy" id="2303751"/>
    <lineage>
        <taxon>Bacteria</taxon>
        <taxon>Pseudomonadati</taxon>
        <taxon>Acidobacteriota</taxon>
        <taxon>Terriglobia</taxon>
        <taxon>Terriglobales</taxon>
        <taxon>Acidobacteriaceae</taxon>
        <taxon>Paracidobacterium</taxon>
    </lineage>
</organism>
<evidence type="ECO:0000313" key="7">
    <source>
        <dbReference type="EMBL" id="RFU18114.1"/>
    </source>
</evidence>
<dbReference type="Pfam" id="PF03466">
    <property type="entry name" value="LysR_substrate"/>
    <property type="match status" value="1"/>
</dbReference>
<evidence type="ECO:0000256" key="1">
    <source>
        <dbReference type="ARBA" id="ARBA00009437"/>
    </source>
</evidence>
<feature type="region of interest" description="Disordered" evidence="5">
    <location>
        <begin position="310"/>
        <end position="338"/>
    </location>
</feature>
<keyword evidence="8" id="KW-1185">Reference proteome</keyword>
<dbReference type="FunFam" id="1.10.10.10:FF:000001">
    <property type="entry name" value="LysR family transcriptional regulator"/>
    <property type="match status" value="1"/>
</dbReference>
<dbReference type="InterPro" id="IPR036388">
    <property type="entry name" value="WH-like_DNA-bd_sf"/>
</dbReference>
<dbReference type="GO" id="GO:0003700">
    <property type="term" value="F:DNA-binding transcription factor activity"/>
    <property type="evidence" value="ECO:0007669"/>
    <property type="project" value="InterPro"/>
</dbReference>
<reference evidence="7 8" key="1">
    <citation type="submission" date="2018-08" db="EMBL/GenBank/DDBJ databases">
        <title>Acidipila sp. 4G-K13, an acidobacterium isolated from forest soil.</title>
        <authorList>
            <person name="Gao Z.-H."/>
            <person name="Qiu L.-H."/>
        </authorList>
    </citation>
    <scope>NUCLEOTIDE SEQUENCE [LARGE SCALE GENOMIC DNA]</scope>
    <source>
        <strain evidence="7 8">4G-K13</strain>
    </source>
</reference>
<dbReference type="PANTHER" id="PTHR30346:SF17">
    <property type="entry name" value="LYSR FAMILY TRANSCRIPTIONAL REGULATOR"/>
    <property type="match status" value="1"/>
</dbReference>
<dbReference type="Gene3D" id="1.10.10.10">
    <property type="entry name" value="Winged helix-like DNA-binding domain superfamily/Winged helix DNA-binding domain"/>
    <property type="match status" value="1"/>
</dbReference>
<dbReference type="Pfam" id="PF00126">
    <property type="entry name" value="HTH_1"/>
    <property type="match status" value="1"/>
</dbReference>
<dbReference type="InterPro" id="IPR036390">
    <property type="entry name" value="WH_DNA-bd_sf"/>
</dbReference>
<proteinExistence type="inferred from homology"/>
<keyword evidence="3" id="KW-0238">DNA-binding</keyword>
<dbReference type="OrthoDB" id="107670at2"/>
<dbReference type="RefSeq" id="WP_117297216.1">
    <property type="nucleotide sequence ID" value="NZ_QVQT02000001.1"/>
</dbReference>
<protein>
    <submittedName>
        <fullName evidence="7">LysR family transcriptional regulator</fullName>
    </submittedName>
</protein>
<evidence type="ECO:0000256" key="4">
    <source>
        <dbReference type="ARBA" id="ARBA00023163"/>
    </source>
</evidence>
<comment type="caution">
    <text evidence="7">The sequence shown here is derived from an EMBL/GenBank/DDBJ whole genome shotgun (WGS) entry which is preliminary data.</text>
</comment>
<keyword evidence="2" id="KW-0805">Transcription regulation</keyword>